<sequence>MARIIVNISATVFTLMLLFRALFTYIYPDTLPFDIAIIDWLVVASGSGAAISSIFCFIKKRYPDTAEFLPMFSTICYVIVLIGYAILRYTPTYQTSLSIMVTGMLVGMGWWIQCITSAANTRRSHTLNMIINTRTSPEYQKQLRNSTAFYRGMRYVPQELSEWRCNPDKDEYKNTKVPEEYRDAINGLLYILNYFEFLAQGIKFKDLDDGLLKECFSSFLRGIERRGFHMILESQKQDPAAFEGIIYLSKKWNGSSFVETHRSNPNTVELGIPYPSNEIVEKMVKGIPILEEEPAPELHLASETETQ</sequence>
<reference evidence="2" key="1">
    <citation type="submission" date="2017-02" db="EMBL/GenBank/DDBJ databases">
        <title>Shigella draft genomes.</title>
        <authorList>
            <person name="Weis A.M."/>
            <person name="Weimer B.C."/>
            <person name="Gilpin B."/>
        </authorList>
    </citation>
    <scope>NUCLEOTIDE SEQUENCE [LARGE SCALE GENOMIC DNA]</scope>
    <source>
        <strain evidence="2">BCW_4868</strain>
    </source>
</reference>
<dbReference type="Proteomes" id="UP000868349">
    <property type="component" value="Unassembled WGS sequence"/>
</dbReference>
<keyword evidence="1" id="KW-0812">Transmembrane</keyword>
<dbReference type="RefSeq" id="WP_075331572.1">
    <property type="nucleotide sequence ID" value="NZ_MSJS02000146.1"/>
</dbReference>
<protein>
    <submittedName>
        <fullName evidence="2">DUF4760 domain-containing protein</fullName>
    </submittedName>
</protein>
<accession>A0A1S9IVU2</accession>
<name>A0A1S9IVU2_SHIBO</name>
<proteinExistence type="predicted"/>
<gene>
    <name evidence="2" type="ORF">AJR17_024525</name>
</gene>
<feature type="transmembrane region" description="Helical" evidence="1">
    <location>
        <begin position="99"/>
        <end position="119"/>
    </location>
</feature>
<organism evidence="2">
    <name type="scientific">Shigella boydii</name>
    <dbReference type="NCBI Taxonomy" id="621"/>
    <lineage>
        <taxon>Bacteria</taxon>
        <taxon>Pseudomonadati</taxon>
        <taxon>Pseudomonadota</taxon>
        <taxon>Gammaproteobacteria</taxon>
        <taxon>Enterobacterales</taxon>
        <taxon>Enterobacteriaceae</taxon>
        <taxon>Shigella</taxon>
    </lineage>
</organism>
<evidence type="ECO:0000313" key="2">
    <source>
        <dbReference type="EMBL" id="OOO74771.1"/>
    </source>
</evidence>
<feature type="transmembrane region" description="Helical" evidence="1">
    <location>
        <begin position="5"/>
        <end position="27"/>
    </location>
</feature>
<dbReference type="InterPro" id="IPR031876">
    <property type="entry name" value="DUF4760"/>
</dbReference>
<comment type="caution">
    <text evidence="2">The sequence shown here is derived from an EMBL/GenBank/DDBJ whole genome shotgun (WGS) entry which is preliminary data.</text>
</comment>
<keyword evidence="1" id="KW-1133">Transmembrane helix</keyword>
<evidence type="ECO:0000256" key="1">
    <source>
        <dbReference type="SAM" id="Phobius"/>
    </source>
</evidence>
<feature type="transmembrane region" description="Helical" evidence="1">
    <location>
        <begin position="33"/>
        <end position="56"/>
    </location>
</feature>
<dbReference type="EMBL" id="MSJS02000146">
    <property type="protein sequence ID" value="OOO74771.1"/>
    <property type="molecule type" value="Genomic_DNA"/>
</dbReference>
<dbReference type="AlphaFoldDB" id="A0A1S9IVU2"/>
<feature type="transmembrane region" description="Helical" evidence="1">
    <location>
        <begin position="68"/>
        <end position="87"/>
    </location>
</feature>
<dbReference type="Pfam" id="PF15956">
    <property type="entry name" value="DUF4760"/>
    <property type="match status" value="1"/>
</dbReference>
<keyword evidence="1" id="KW-0472">Membrane</keyword>